<dbReference type="PRINTS" id="PR00420">
    <property type="entry name" value="RNGMNOXGNASE"/>
</dbReference>
<dbReference type="InterPro" id="IPR016461">
    <property type="entry name" value="COMT-like"/>
</dbReference>
<proteinExistence type="predicted"/>
<keyword evidence="11" id="KW-1185">Reference proteome</keyword>
<evidence type="ECO:0000256" key="5">
    <source>
        <dbReference type="ARBA" id="ARBA00022827"/>
    </source>
</evidence>
<keyword evidence="4" id="KW-0949">S-adenosyl-L-methionine</keyword>
<dbReference type="PROSITE" id="PS51683">
    <property type="entry name" value="SAM_OMT_II"/>
    <property type="match status" value="1"/>
</dbReference>
<evidence type="ECO:0000256" key="4">
    <source>
        <dbReference type="ARBA" id="ARBA00022691"/>
    </source>
</evidence>
<dbReference type="SUPFAM" id="SSF53335">
    <property type="entry name" value="S-adenosyl-L-methionine-dependent methyltransferases"/>
    <property type="match status" value="1"/>
</dbReference>
<dbReference type="Pfam" id="PF01494">
    <property type="entry name" value="FAD_binding_3"/>
    <property type="match status" value="1"/>
</dbReference>
<dbReference type="SUPFAM" id="SSF51905">
    <property type="entry name" value="FAD/NAD(P)-binding domain"/>
    <property type="match status" value="1"/>
</dbReference>
<dbReference type="Pfam" id="PF00891">
    <property type="entry name" value="Methyltransf_2"/>
    <property type="match status" value="1"/>
</dbReference>
<comment type="caution">
    <text evidence="10">The sequence shown here is derived from an EMBL/GenBank/DDBJ whole genome shotgun (WGS) entry which is preliminary data.</text>
</comment>
<dbReference type="EMBL" id="JBAWTH010000028">
    <property type="protein sequence ID" value="KAL2285884.1"/>
    <property type="molecule type" value="Genomic_DNA"/>
</dbReference>
<feature type="region of interest" description="Disordered" evidence="7">
    <location>
        <begin position="30"/>
        <end position="51"/>
    </location>
</feature>
<gene>
    <name evidence="10" type="ORF">FJTKL_07583</name>
</gene>
<keyword evidence="1" id="KW-0489">Methyltransferase</keyword>
<evidence type="ECO:0000256" key="2">
    <source>
        <dbReference type="ARBA" id="ARBA00022630"/>
    </source>
</evidence>
<evidence type="ECO:0008006" key="12">
    <source>
        <dbReference type="Google" id="ProtNLM"/>
    </source>
</evidence>
<dbReference type="Gene3D" id="1.10.10.10">
    <property type="entry name" value="Winged helix-like DNA-binding domain superfamily/Winged helix DNA-binding domain"/>
    <property type="match status" value="1"/>
</dbReference>
<protein>
    <recommendedName>
        <fullName evidence="12">O-methyltransferase</fullName>
    </recommendedName>
</protein>
<reference evidence="10 11" key="1">
    <citation type="submission" date="2024-03" db="EMBL/GenBank/DDBJ databases">
        <title>A high-quality draft genome sequence of Diaporthe vaccinii, a causative agent of upright dieback and viscid rot disease in cranberry plants.</title>
        <authorList>
            <person name="Sarrasin M."/>
            <person name="Lang B.F."/>
            <person name="Burger G."/>
        </authorList>
    </citation>
    <scope>NUCLEOTIDE SEQUENCE [LARGE SCALE GENOMIC DNA]</scope>
    <source>
        <strain evidence="10 11">IS7</strain>
    </source>
</reference>
<feature type="compositionally biased region" description="Basic and acidic residues" evidence="7">
    <location>
        <begin position="38"/>
        <end position="51"/>
    </location>
</feature>
<evidence type="ECO:0000313" key="10">
    <source>
        <dbReference type="EMBL" id="KAL2285884.1"/>
    </source>
</evidence>
<evidence type="ECO:0000259" key="8">
    <source>
        <dbReference type="Pfam" id="PF00891"/>
    </source>
</evidence>
<evidence type="ECO:0000256" key="6">
    <source>
        <dbReference type="ARBA" id="ARBA00023002"/>
    </source>
</evidence>
<dbReference type="SUPFAM" id="SSF46785">
    <property type="entry name" value="Winged helix' DNA-binding domain"/>
    <property type="match status" value="1"/>
</dbReference>
<feature type="domain" description="FAD-binding" evidence="9">
    <location>
        <begin position="800"/>
        <end position="850"/>
    </location>
</feature>
<feature type="domain" description="O-methyltransferase C-terminal" evidence="8">
    <location>
        <begin position="189"/>
        <end position="408"/>
    </location>
</feature>
<organism evidence="10 11">
    <name type="scientific">Diaporthe vaccinii</name>
    <dbReference type="NCBI Taxonomy" id="105482"/>
    <lineage>
        <taxon>Eukaryota</taxon>
        <taxon>Fungi</taxon>
        <taxon>Dikarya</taxon>
        <taxon>Ascomycota</taxon>
        <taxon>Pezizomycotina</taxon>
        <taxon>Sordariomycetes</taxon>
        <taxon>Sordariomycetidae</taxon>
        <taxon>Diaporthales</taxon>
        <taxon>Diaporthaceae</taxon>
        <taxon>Diaporthe</taxon>
        <taxon>Diaporthe eres species complex</taxon>
    </lineage>
</organism>
<dbReference type="InterPro" id="IPR036188">
    <property type="entry name" value="FAD/NAD-bd_sf"/>
</dbReference>
<evidence type="ECO:0000256" key="3">
    <source>
        <dbReference type="ARBA" id="ARBA00022679"/>
    </source>
</evidence>
<dbReference type="PANTHER" id="PTHR43712">
    <property type="entry name" value="PUTATIVE (AFU_ORTHOLOGUE AFUA_4G14580)-RELATED"/>
    <property type="match status" value="1"/>
</dbReference>
<dbReference type="InterPro" id="IPR001077">
    <property type="entry name" value="COMT_C"/>
</dbReference>
<dbReference type="InterPro" id="IPR036390">
    <property type="entry name" value="WH_DNA-bd_sf"/>
</dbReference>
<keyword evidence="5" id="KW-0274">FAD</keyword>
<accession>A0ABR4ETX9</accession>
<keyword evidence="2" id="KW-0285">Flavoprotein</keyword>
<dbReference type="InterPro" id="IPR029063">
    <property type="entry name" value="SAM-dependent_MTases_sf"/>
</dbReference>
<sequence>MMAHNQAIELCLDAILSSGPEYLRELNSDHVSSANGEDGTHEKRVQSPHEPRKKLIDAATRLIHLLTGPEEYLDHLANSYQELTCVRWLVDLDVLKHLPLDGSPIDYSTLASRATVPEGHLKSVSRMAAVNGFLEESKSSPPGISHTRASALLVQDESFMAWARWMLDYSMPVAYKFADATRAWPKAESKDEVAFSLAMDTTDNFFDYLKKTPDMTALFSGYMRSVTASRPWSLDHAVQSFDWGSLPQGAKVVDIGGSHGQLCVEVAKEFQSLEFIVQDLPEAVETARQSFDTDTSIDSAIKSRINFMSHDFFQPQPVVDAHVYFLRMIIHDWPDKEALVILQHLRHILERNPDSRIVFMDTVLPQPGTTTALHEQRLRVRDLMMRQVFNSKEREMEEWNALLDQAGLELSEVTMPDDSVMGVLTARLKDVDLSASITDPLRSTLRATEESSDQPVLIIGAGISGLCLAQALNKARIPFRVFERDAALDSRPQGYRLKLQADASKALAQLLPEDIYKEFQTSCAILSVGETNFSPFSGNITHSRSGGGLSGKLGLSPTYTVDRATFRRTLIKGIADRVIFNKDLDTFTVDEHSSKVSVTFKDGEVIHGRFMVGADGLHSAVRRKHLPSHSFKDTGAICIYGKTQMTPDLLERFPEKGLRWMTVVSDGDPMLQSCIIGDTPVTLLLEPIRFSKESRQAHGQELPADYVYWALIGPEKRFPLSEERQNGANGVHASPTSTLLQRKSASGDNCQAPSLALGATTEWHPSLRSILELQDPSQATLIRVASQVAEIPVWEPSAWVTLLGDAIHPMSPCGGVGANTAICDAASLSKVLVASNGSPVADSVGTFESDMRRRAHVSIVRSEIGSKKMFGLKSLDECQTWTEL</sequence>
<evidence type="ECO:0000259" key="9">
    <source>
        <dbReference type="Pfam" id="PF01494"/>
    </source>
</evidence>
<dbReference type="Gene3D" id="3.50.50.60">
    <property type="entry name" value="FAD/NAD(P)-binding domain"/>
    <property type="match status" value="1"/>
</dbReference>
<evidence type="ECO:0000256" key="1">
    <source>
        <dbReference type="ARBA" id="ARBA00022603"/>
    </source>
</evidence>
<dbReference type="PANTHER" id="PTHR43712:SF19">
    <property type="entry name" value="DUAL O-METHYLTRANSFERASE_FAD-DEPENDENT MONOOXYGENASE ELCB"/>
    <property type="match status" value="1"/>
</dbReference>
<evidence type="ECO:0000256" key="7">
    <source>
        <dbReference type="SAM" id="MobiDB-lite"/>
    </source>
</evidence>
<keyword evidence="6" id="KW-0560">Oxidoreductase</keyword>
<dbReference type="Pfam" id="PF13450">
    <property type="entry name" value="NAD_binding_8"/>
    <property type="match status" value="1"/>
</dbReference>
<dbReference type="InterPro" id="IPR036388">
    <property type="entry name" value="WH-like_DNA-bd_sf"/>
</dbReference>
<dbReference type="Proteomes" id="UP001600888">
    <property type="component" value="Unassembled WGS sequence"/>
</dbReference>
<evidence type="ECO:0000313" key="11">
    <source>
        <dbReference type="Proteomes" id="UP001600888"/>
    </source>
</evidence>
<keyword evidence="3" id="KW-0808">Transferase</keyword>
<name>A0ABR4ETX9_9PEZI</name>
<dbReference type="InterPro" id="IPR002938">
    <property type="entry name" value="FAD-bd"/>
</dbReference>
<dbReference type="Gene3D" id="3.40.50.150">
    <property type="entry name" value="Vaccinia Virus protein VP39"/>
    <property type="match status" value="1"/>
</dbReference>